<keyword evidence="3" id="KW-0413">Isomerase</keyword>
<dbReference type="PANTHER" id="PTHR43000">
    <property type="entry name" value="DTDP-D-GLUCOSE 4,6-DEHYDRATASE-RELATED"/>
    <property type="match status" value="1"/>
</dbReference>
<dbReference type="RefSeq" id="WP_316559246.1">
    <property type="nucleotide sequence ID" value="NZ_CP131062.1"/>
</dbReference>
<dbReference type="Proteomes" id="UP001302662">
    <property type="component" value="Chromosome"/>
</dbReference>
<protein>
    <submittedName>
        <fullName evidence="3">ADP-L-glycero-D-manno-heptose-6-epimerase</fullName>
        <ecNumber evidence="3">5.1.3.20</ecNumber>
    </submittedName>
</protein>
<dbReference type="GeneID" id="85197951"/>
<dbReference type="Gene3D" id="3.40.50.720">
    <property type="entry name" value="NAD(P)-binding Rossmann-like Domain"/>
    <property type="match status" value="1"/>
</dbReference>
<dbReference type="EMBL" id="CP131062">
    <property type="protein sequence ID" value="WNY29260.1"/>
    <property type="molecule type" value="Genomic_DNA"/>
</dbReference>
<sequence>MKALITGGAGFIGSHLCDILIQRGWNVLAVDNLSSGHKKNIAHLFENSSFEFKTYDVTDEEQINEVMNGIDMVYHLAAHPDIRAGNKDPSIDYKDTLLTTKNVLEAMRKNNVKKMFFASTSAVYGNMPETLLSETTGGLEPISYYGACKLASESLISAYAYMNDMNILIFRFPNVVGPRLTHGVIFDFIKKLKENNKELTILGDGKQKKQYIYIDDLINGIIMQSEKMNGRMSLYNISTESFATVTEIADLVCQQMKLENVDYKFTGGKTGWKGDVPTFQYDIRKIKSTGWVYEYTSLEAIQKTLTKIEI</sequence>
<evidence type="ECO:0000313" key="4">
    <source>
        <dbReference type="Proteomes" id="UP001302662"/>
    </source>
</evidence>
<reference evidence="3 4" key="1">
    <citation type="submission" date="2023-07" db="EMBL/GenBank/DDBJ databases">
        <title>Closed genome sequence of Methanimicrococcus sp. Es2.</title>
        <authorList>
            <person name="Protasov E."/>
            <person name="Platt K."/>
            <person name="Reeh H."/>
            <person name="Poehlein A."/>
            <person name="Daniel R."/>
            <person name="Brune A."/>
        </authorList>
    </citation>
    <scope>NUCLEOTIDE SEQUENCE [LARGE SCALE GENOMIC DNA]</scope>
    <source>
        <strain evidence="3 4">Es2</strain>
    </source>
</reference>
<gene>
    <name evidence="3" type="primary">hldD</name>
    <name evidence="3" type="ORF">MmiEs2_14850</name>
</gene>
<evidence type="ECO:0000256" key="1">
    <source>
        <dbReference type="ARBA" id="ARBA00007637"/>
    </source>
</evidence>
<dbReference type="InterPro" id="IPR001509">
    <property type="entry name" value="Epimerase_deHydtase"/>
</dbReference>
<proteinExistence type="inferred from homology"/>
<name>A0AA96VBQ2_9EURY</name>
<dbReference type="Gene3D" id="3.90.25.10">
    <property type="entry name" value="UDP-galactose 4-epimerase, domain 1"/>
    <property type="match status" value="1"/>
</dbReference>
<keyword evidence="4" id="KW-1185">Reference proteome</keyword>
<dbReference type="InterPro" id="IPR036291">
    <property type="entry name" value="NAD(P)-bd_dom_sf"/>
</dbReference>
<dbReference type="SUPFAM" id="SSF51735">
    <property type="entry name" value="NAD(P)-binding Rossmann-fold domains"/>
    <property type="match status" value="1"/>
</dbReference>
<dbReference type="KEGG" id="mees:MmiEs2_14850"/>
<dbReference type="AlphaFoldDB" id="A0AA96VBQ2"/>
<feature type="domain" description="NAD-dependent epimerase/dehydratase" evidence="2">
    <location>
        <begin position="3"/>
        <end position="237"/>
    </location>
</feature>
<comment type="similarity">
    <text evidence="1">Belongs to the NAD(P)-dependent epimerase/dehydratase family.</text>
</comment>
<organism evidence="3 4">
    <name type="scientific">Methanimicrococcus stummii</name>
    <dbReference type="NCBI Taxonomy" id="3028294"/>
    <lineage>
        <taxon>Archaea</taxon>
        <taxon>Methanobacteriati</taxon>
        <taxon>Methanobacteriota</taxon>
        <taxon>Stenosarchaea group</taxon>
        <taxon>Methanomicrobia</taxon>
        <taxon>Methanosarcinales</taxon>
        <taxon>Methanosarcinaceae</taxon>
        <taxon>Methanimicrococcus</taxon>
    </lineage>
</organism>
<dbReference type="GO" id="GO:0008712">
    <property type="term" value="F:ADP-glyceromanno-heptose 6-epimerase activity"/>
    <property type="evidence" value="ECO:0007669"/>
    <property type="project" value="UniProtKB-EC"/>
</dbReference>
<evidence type="ECO:0000259" key="2">
    <source>
        <dbReference type="Pfam" id="PF01370"/>
    </source>
</evidence>
<accession>A0AA96VBQ2</accession>
<dbReference type="Pfam" id="PF01370">
    <property type="entry name" value="Epimerase"/>
    <property type="match status" value="1"/>
</dbReference>
<dbReference type="EC" id="5.1.3.20" evidence="3"/>
<evidence type="ECO:0000313" key="3">
    <source>
        <dbReference type="EMBL" id="WNY29260.1"/>
    </source>
</evidence>